<protein>
    <submittedName>
        <fullName evidence="3">Uncharacterized protein</fullName>
    </submittedName>
</protein>
<dbReference type="InterPro" id="IPR027074">
    <property type="entry name" value="Integrator_9su"/>
</dbReference>
<dbReference type="Gene3D" id="3.40.50.10890">
    <property type="match status" value="1"/>
</dbReference>
<dbReference type="PANTHER" id="PTHR46094">
    <property type="entry name" value="INTEGRATOR COMPLEX SUBUNIT 9"/>
    <property type="match status" value="1"/>
</dbReference>
<dbReference type="EMBL" id="LLXJ01001179">
    <property type="protein sequence ID" value="PKC03485.1"/>
    <property type="molecule type" value="Genomic_DNA"/>
</dbReference>
<keyword evidence="2" id="KW-0539">Nucleus</keyword>
<reference evidence="3 4" key="2">
    <citation type="submission" date="2017-09" db="EMBL/GenBank/DDBJ databases">
        <title>Extensive intraspecific genome diversity in a model arbuscular mycorrhizal fungus.</title>
        <authorList>
            <person name="Chen E.C."/>
            <person name="Morin E."/>
            <person name="Beaudet D."/>
            <person name="Noel J."/>
            <person name="Ndikumana S."/>
            <person name="Charron P."/>
            <person name="St-Onge C."/>
            <person name="Giorgi J."/>
            <person name="Grigoriev I.V."/>
            <person name="Roux C."/>
            <person name="Martin F.M."/>
            <person name="Corradi N."/>
        </authorList>
    </citation>
    <scope>NUCLEOTIDE SEQUENCE [LARGE SCALE GENOMIC DNA]</scope>
    <source>
        <strain evidence="3 4">A5</strain>
    </source>
</reference>
<comment type="subcellular location">
    <subcellularLocation>
        <location evidence="1">Nucleus</location>
    </subcellularLocation>
</comment>
<sequence>MNGIIFDIIGFLSQHIRAVGLRGILFYAVSPIADESFKYSNICGEWADSSLQEKYQEPCVVFAGHLSLRSGAAINSLESGEIIQTIQ</sequence>
<dbReference type="Proteomes" id="UP000232722">
    <property type="component" value="Unassembled WGS sequence"/>
</dbReference>
<evidence type="ECO:0000256" key="2">
    <source>
        <dbReference type="ARBA" id="ARBA00023242"/>
    </source>
</evidence>
<proteinExistence type="predicted"/>
<dbReference type="SUPFAM" id="SSF56281">
    <property type="entry name" value="Metallo-hydrolase/oxidoreductase"/>
    <property type="match status" value="1"/>
</dbReference>
<evidence type="ECO:0000313" key="4">
    <source>
        <dbReference type="Proteomes" id="UP000232722"/>
    </source>
</evidence>
<organism evidence="3 4">
    <name type="scientific">Rhizophagus irregularis</name>
    <dbReference type="NCBI Taxonomy" id="588596"/>
    <lineage>
        <taxon>Eukaryota</taxon>
        <taxon>Fungi</taxon>
        <taxon>Fungi incertae sedis</taxon>
        <taxon>Mucoromycota</taxon>
        <taxon>Glomeromycotina</taxon>
        <taxon>Glomeromycetes</taxon>
        <taxon>Glomerales</taxon>
        <taxon>Glomeraceae</taxon>
        <taxon>Rhizophagus</taxon>
    </lineage>
</organism>
<dbReference type="GO" id="GO:0034472">
    <property type="term" value="P:snRNA 3'-end processing"/>
    <property type="evidence" value="ECO:0007669"/>
    <property type="project" value="TreeGrafter"/>
</dbReference>
<comment type="caution">
    <text evidence="3">The sequence shown here is derived from an EMBL/GenBank/DDBJ whole genome shotgun (WGS) entry which is preliminary data.</text>
</comment>
<accession>A0A2N0P9I2</accession>
<dbReference type="PANTHER" id="PTHR46094:SF1">
    <property type="entry name" value="INTEGRATOR COMPLEX SUBUNIT 9"/>
    <property type="match status" value="1"/>
</dbReference>
<dbReference type="GO" id="GO:0032039">
    <property type="term" value="C:integrator complex"/>
    <property type="evidence" value="ECO:0007669"/>
    <property type="project" value="InterPro"/>
</dbReference>
<reference evidence="3 4" key="1">
    <citation type="submission" date="2016-04" db="EMBL/GenBank/DDBJ databases">
        <title>Genome analyses suggest a sexual origin of heterokaryosis in a supposedly ancient asexual fungus.</title>
        <authorList>
            <person name="Ropars J."/>
            <person name="Sedzielewska K."/>
            <person name="Noel J."/>
            <person name="Charron P."/>
            <person name="Farinelli L."/>
            <person name="Marton T."/>
            <person name="Kruger M."/>
            <person name="Pelin A."/>
            <person name="Brachmann A."/>
            <person name="Corradi N."/>
        </authorList>
    </citation>
    <scope>NUCLEOTIDE SEQUENCE [LARGE SCALE GENOMIC DNA]</scope>
    <source>
        <strain evidence="3 4">A5</strain>
    </source>
</reference>
<dbReference type="InterPro" id="IPR036866">
    <property type="entry name" value="RibonucZ/Hydroxyglut_hydro"/>
</dbReference>
<evidence type="ECO:0000256" key="1">
    <source>
        <dbReference type="ARBA" id="ARBA00004123"/>
    </source>
</evidence>
<dbReference type="VEuPathDB" id="FungiDB:RhiirFUN_025212"/>
<evidence type="ECO:0000313" key="3">
    <source>
        <dbReference type="EMBL" id="PKC03485.1"/>
    </source>
</evidence>
<name>A0A2N0P9I2_9GLOM</name>
<dbReference type="VEuPathDB" id="FungiDB:RhiirA1_454044"/>
<gene>
    <name evidence="3" type="ORF">RhiirA5_423687</name>
</gene>
<dbReference type="AlphaFoldDB" id="A0A2N0P9I2"/>